<dbReference type="KEGG" id="lnn:F0161_08070"/>
<dbReference type="AlphaFoldDB" id="A0A5P1X546"/>
<evidence type="ECO:0000313" key="2">
    <source>
        <dbReference type="EMBL" id="QER67799.1"/>
    </source>
</evidence>
<keyword evidence="1" id="KW-0812">Transmembrane</keyword>
<dbReference type="RefSeq" id="WP_150204265.1">
    <property type="nucleotide sequence ID" value="NZ_CAUQTN010000024.1"/>
</dbReference>
<evidence type="ECO:0000313" key="3">
    <source>
        <dbReference type="Proteomes" id="UP000325295"/>
    </source>
</evidence>
<proteinExistence type="predicted"/>
<evidence type="ECO:0008006" key="4">
    <source>
        <dbReference type="Google" id="ProtNLM"/>
    </source>
</evidence>
<name>A0A5P1X546_9LACO</name>
<gene>
    <name evidence="2" type="ORF">F0161_08070</name>
</gene>
<feature type="transmembrane region" description="Helical" evidence="1">
    <location>
        <begin position="6"/>
        <end position="28"/>
    </location>
</feature>
<reference evidence="2 3" key="1">
    <citation type="submission" date="2019-09" db="EMBL/GenBank/DDBJ databases">
        <title>Complete Genome Sequence of Lactobacillus nenjiangensis SH-Y15, isolated from sauerkraut.</title>
        <authorList>
            <person name="Yang H."/>
        </authorList>
    </citation>
    <scope>NUCLEOTIDE SEQUENCE [LARGE SCALE GENOMIC DNA]</scope>
    <source>
        <strain evidence="2 3">SH-Y15</strain>
    </source>
</reference>
<keyword evidence="1" id="KW-1133">Transmembrane helix</keyword>
<keyword evidence="3" id="KW-1185">Reference proteome</keyword>
<protein>
    <recommendedName>
        <fullName evidence="4">Competence protein ComGE</fullName>
    </recommendedName>
</protein>
<dbReference type="EMBL" id="CP043939">
    <property type="protein sequence ID" value="QER67799.1"/>
    <property type="molecule type" value="Genomic_DNA"/>
</dbReference>
<dbReference type="Proteomes" id="UP000325295">
    <property type="component" value="Chromosome"/>
</dbReference>
<keyword evidence="1" id="KW-0472">Membrane</keyword>
<evidence type="ECO:0000256" key="1">
    <source>
        <dbReference type="SAM" id="Phobius"/>
    </source>
</evidence>
<dbReference type="OrthoDB" id="2325039at2"/>
<sequence>MIRSDGFVLADNLVALVLISLVVSLFCFGEQQLHSEMMHAKQELNLARMAKEASTQIDESHPSVSYTQDGYQIQASHHEVSIEQRHLCVFRVMKQ</sequence>
<accession>A0A5P1X546</accession>
<organism evidence="2 3">
    <name type="scientific">Paucilactobacillus nenjiangensis</name>
    <dbReference type="NCBI Taxonomy" id="1296540"/>
    <lineage>
        <taxon>Bacteria</taxon>
        <taxon>Bacillati</taxon>
        <taxon>Bacillota</taxon>
        <taxon>Bacilli</taxon>
        <taxon>Lactobacillales</taxon>
        <taxon>Lactobacillaceae</taxon>
        <taxon>Paucilactobacillus</taxon>
    </lineage>
</organism>